<dbReference type="EMBL" id="JAGPXC010000006">
    <property type="protein sequence ID" value="KAH6651507.1"/>
    <property type="molecule type" value="Genomic_DNA"/>
</dbReference>
<evidence type="ECO:0000313" key="11">
    <source>
        <dbReference type="EMBL" id="KAH6651507.1"/>
    </source>
</evidence>
<comment type="pathway">
    <text evidence="2">Glycan metabolism; cellulose degradation.</text>
</comment>
<keyword evidence="9" id="KW-0624">Polysaccharide degradation</keyword>
<dbReference type="AlphaFoldDB" id="A0A9P8UGA5"/>
<evidence type="ECO:0000256" key="2">
    <source>
        <dbReference type="ARBA" id="ARBA00004987"/>
    </source>
</evidence>
<evidence type="ECO:0000313" key="12">
    <source>
        <dbReference type="Proteomes" id="UP000758603"/>
    </source>
</evidence>
<evidence type="ECO:0000256" key="7">
    <source>
        <dbReference type="ARBA" id="ARBA00023277"/>
    </source>
</evidence>
<keyword evidence="7" id="KW-0119">Carbohydrate metabolism</keyword>
<dbReference type="InterPro" id="IPR036881">
    <property type="entry name" value="Glyco_hydro_3_C_sf"/>
</dbReference>
<dbReference type="GeneID" id="70134260"/>
<dbReference type="Pfam" id="PF14310">
    <property type="entry name" value="Fn3-like"/>
    <property type="match status" value="1"/>
</dbReference>
<comment type="catalytic activity">
    <reaction evidence="1">
        <text>Hydrolysis of terminal, non-reducing beta-D-glucosyl residues with release of beta-D-glucose.</text>
        <dbReference type="EC" id="3.2.1.21"/>
    </reaction>
</comment>
<protein>
    <recommendedName>
        <fullName evidence="4">beta-glucosidase</fullName>
        <ecNumber evidence="4">3.2.1.21</ecNumber>
    </recommendedName>
</protein>
<evidence type="ECO:0000259" key="10">
    <source>
        <dbReference type="SMART" id="SM01217"/>
    </source>
</evidence>
<evidence type="ECO:0000256" key="3">
    <source>
        <dbReference type="ARBA" id="ARBA00005336"/>
    </source>
</evidence>
<evidence type="ECO:0000256" key="6">
    <source>
        <dbReference type="ARBA" id="ARBA00023180"/>
    </source>
</evidence>
<dbReference type="PANTHER" id="PTHR42715:SF10">
    <property type="entry name" value="BETA-GLUCOSIDASE"/>
    <property type="match status" value="1"/>
</dbReference>
<dbReference type="Gene3D" id="2.60.40.10">
    <property type="entry name" value="Immunoglobulins"/>
    <property type="match status" value="1"/>
</dbReference>
<keyword evidence="5 11" id="KW-0378">Hydrolase</keyword>
<dbReference type="Pfam" id="PF01915">
    <property type="entry name" value="Glyco_hydro_3_C"/>
    <property type="match status" value="1"/>
</dbReference>
<name>A0A9P8UGA5_9PEZI</name>
<dbReference type="InterPro" id="IPR013783">
    <property type="entry name" value="Ig-like_fold"/>
</dbReference>
<keyword evidence="8" id="KW-0326">Glycosidase</keyword>
<dbReference type="SUPFAM" id="SSF52279">
    <property type="entry name" value="Beta-D-glucan exohydrolase, C-terminal domain"/>
    <property type="match status" value="1"/>
</dbReference>
<dbReference type="EC" id="3.2.1.21" evidence="4"/>
<dbReference type="OrthoDB" id="2123594at2759"/>
<keyword evidence="12" id="KW-1185">Reference proteome</keyword>
<dbReference type="PANTHER" id="PTHR42715">
    <property type="entry name" value="BETA-GLUCOSIDASE"/>
    <property type="match status" value="1"/>
</dbReference>
<dbReference type="InterPro" id="IPR026891">
    <property type="entry name" value="Fn3-like"/>
</dbReference>
<dbReference type="InterPro" id="IPR002772">
    <property type="entry name" value="Glyco_hydro_3_C"/>
</dbReference>
<feature type="domain" description="Fibronectin type III-like" evidence="10">
    <location>
        <begin position="634"/>
        <end position="702"/>
    </location>
</feature>
<dbReference type="SMART" id="SM01217">
    <property type="entry name" value="Fn3_like"/>
    <property type="match status" value="1"/>
</dbReference>
<comment type="similarity">
    <text evidence="3">Belongs to the glycosyl hydrolase 3 family.</text>
</comment>
<accession>A0A9P8UGA5</accession>
<evidence type="ECO:0000256" key="8">
    <source>
        <dbReference type="ARBA" id="ARBA00023295"/>
    </source>
</evidence>
<proteinExistence type="inferred from homology"/>
<dbReference type="Gene3D" id="3.40.50.1700">
    <property type="entry name" value="Glycoside hydrolase family 3 C-terminal domain"/>
    <property type="match status" value="1"/>
</dbReference>
<sequence>MCWEEKVGQLGGIGGILGDNSTYNLAKYRELAVLHNGTISPGSYLNYAEQAIPVLSQLIVNSKKEHRLGIPFIHIGDGVNGITLRGTTLFPATLSMSMAWNMDLYKEVITAMRDEFYSSGINWILGPEVDPARDLRNGRVGEMYGEDPWSNGEYASQFVEIMQEKDSAGHLKVATTIKHYLYGTSAGGVNQASMLGGVNHIFNTLALPYINVFKKVKPASLMPSYAVIDGIPAHTNDYLLKDLLRSKWGFDGVIVSDADAINMLWQTHKTARDRSDAAIQSITAGVELELAIGFPSAYESLALNKTVEGVVRDVNSAVKRLMRLKFELGVFDKDLSVNETELAQVLRSDEHLRINKKISDESLVLLKNDGILPMAVPPKVAVIGPFADFIDTGSYGAWDNAENFNLTFLDAAKAKFGSGNVLHVRGCDFLDQTGAEIDAAIAAAKEAGLAILALGAVSVGWQDKYRSKVTDSEGATHASLKLPGLQENLLAAILASGVPTILLLSGGQPFELQGVAQSAKAIVHTFLHGEFTGRSIVDALTGEVNPSGKLTINFPYSSEIQPVYYNHLLSDWQGASAMQWPAAPVSYLYPFGYGLSYSTFSLSGATVDTSTPSRGNTVTVTVNVQNTGSVTGKQVVQVYFRQAYAKVSLPVKRLIRFTKVELAPGASTTVSFKIPIDDLGYYYNEGYYVDAGDYTLWVGDSSLDSSLNALPITVR</sequence>
<dbReference type="FunFam" id="2.60.40.10:FF:000495">
    <property type="entry name" value="Periplasmic beta-glucosidase"/>
    <property type="match status" value="1"/>
</dbReference>
<gene>
    <name evidence="11" type="ORF">BKA67DRAFT_607326</name>
</gene>
<dbReference type="SUPFAM" id="SSF51445">
    <property type="entry name" value="(Trans)glycosidases"/>
    <property type="match status" value="1"/>
</dbReference>
<dbReference type="InterPro" id="IPR001764">
    <property type="entry name" value="Glyco_hydro_3_N"/>
</dbReference>
<evidence type="ECO:0000256" key="9">
    <source>
        <dbReference type="ARBA" id="ARBA00023326"/>
    </source>
</evidence>
<comment type="caution">
    <text evidence="11">The sequence shown here is derived from an EMBL/GenBank/DDBJ whole genome shotgun (WGS) entry which is preliminary data.</text>
</comment>
<dbReference type="GO" id="GO:0008422">
    <property type="term" value="F:beta-glucosidase activity"/>
    <property type="evidence" value="ECO:0007669"/>
    <property type="project" value="UniProtKB-EC"/>
</dbReference>
<keyword evidence="6" id="KW-0325">Glycoprotein</keyword>
<organism evidence="11 12">
    <name type="scientific">Truncatella angustata</name>
    <dbReference type="NCBI Taxonomy" id="152316"/>
    <lineage>
        <taxon>Eukaryota</taxon>
        <taxon>Fungi</taxon>
        <taxon>Dikarya</taxon>
        <taxon>Ascomycota</taxon>
        <taxon>Pezizomycotina</taxon>
        <taxon>Sordariomycetes</taxon>
        <taxon>Xylariomycetidae</taxon>
        <taxon>Amphisphaeriales</taxon>
        <taxon>Sporocadaceae</taxon>
        <taxon>Truncatella</taxon>
    </lineage>
</organism>
<evidence type="ECO:0000256" key="1">
    <source>
        <dbReference type="ARBA" id="ARBA00000448"/>
    </source>
</evidence>
<dbReference type="GO" id="GO:0000272">
    <property type="term" value="P:polysaccharide catabolic process"/>
    <property type="evidence" value="ECO:0007669"/>
    <property type="project" value="UniProtKB-KW"/>
</dbReference>
<dbReference type="InterPro" id="IPR036962">
    <property type="entry name" value="Glyco_hydro_3_N_sf"/>
</dbReference>
<evidence type="ECO:0000256" key="4">
    <source>
        <dbReference type="ARBA" id="ARBA00012744"/>
    </source>
</evidence>
<dbReference type="InterPro" id="IPR050288">
    <property type="entry name" value="Cellulose_deg_GH3"/>
</dbReference>
<dbReference type="PRINTS" id="PR00133">
    <property type="entry name" value="GLHYDRLASE3"/>
</dbReference>
<dbReference type="Pfam" id="PF00933">
    <property type="entry name" value="Glyco_hydro_3"/>
    <property type="match status" value="1"/>
</dbReference>
<dbReference type="InterPro" id="IPR017853">
    <property type="entry name" value="GH"/>
</dbReference>
<dbReference type="Gene3D" id="3.20.20.300">
    <property type="entry name" value="Glycoside hydrolase, family 3, N-terminal domain"/>
    <property type="match status" value="1"/>
</dbReference>
<reference evidence="11" key="1">
    <citation type="journal article" date="2021" name="Nat. Commun.">
        <title>Genetic determinants of endophytism in the Arabidopsis root mycobiome.</title>
        <authorList>
            <person name="Mesny F."/>
            <person name="Miyauchi S."/>
            <person name="Thiergart T."/>
            <person name="Pickel B."/>
            <person name="Atanasova L."/>
            <person name="Karlsson M."/>
            <person name="Huettel B."/>
            <person name="Barry K.W."/>
            <person name="Haridas S."/>
            <person name="Chen C."/>
            <person name="Bauer D."/>
            <person name="Andreopoulos W."/>
            <person name="Pangilinan J."/>
            <person name="LaButti K."/>
            <person name="Riley R."/>
            <person name="Lipzen A."/>
            <person name="Clum A."/>
            <person name="Drula E."/>
            <person name="Henrissat B."/>
            <person name="Kohler A."/>
            <person name="Grigoriev I.V."/>
            <person name="Martin F.M."/>
            <person name="Hacquard S."/>
        </authorList>
    </citation>
    <scope>NUCLEOTIDE SEQUENCE</scope>
    <source>
        <strain evidence="11">MPI-SDFR-AT-0073</strain>
    </source>
</reference>
<dbReference type="Proteomes" id="UP000758603">
    <property type="component" value="Unassembled WGS sequence"/>
</dbReference>
<dbReference type="RefSeq" id="XP_045955785.1">
    <property type="nucleotide sequence ID" value="XM_046105369.1"/>
</dbReference>
<evidence type="ECO:0000256" key="5">
    <source>
        <dbReference type="ARBA" id="ARBA00022801"/>
    </source>
</evidence>